<dbReference type="Pfam" id="PF00528">
    <property type="entry name" value="BPD_transp_1"/>
    <property type="match status" value="1"/>
</dbReference>
<dbReference type="CDD" id="cd06261">
    <property type="entry name" value="TM_PBP2"/>
    <property type="match status" value="1"/>
</dbReference>
<proteinExistence type="inferred from homology"/>
<dbReference type="Gene3D" id="1.10.3720.10">
    <property type="entry name" value="MetI-like"/>
    <property type="match status" value="1"/>
</dbReference>
<comment type="subcellular location">
    <subcellularLocation>
        <location evidence="1 7">Cell membrane</location>
        <topology evidence="1 7">Multi-pass membrane protein</topology>
    </subcellularLocation>
</comment>
<evidence type="ECO:0000256" key="6">
    <source>
        <dbReference type="ARBA" id="ARBA00023136"/>
    </source>
</evidence>
<comment type="caution">
    <text evidence="9">The sequence shown here is derived from an EMBL/GenBank/DDBJ whole genome shotgun (WGS) entry which is preliminary data.</text>
</comment>
<evidence type="ECO:0000313" key="9">
    <source>
        <dbReference type="EMBL" id="MDQ0471698.1"/>
    </source>
</evidence>
<dbReference type="PANTHER" id="PTHR43163">
    <property type="entry name" value="DIPEPTIDE TRANSPORT SYSTEM PERMEASE PROTEIN DPPB-RELATED"/>
    <property type="match status" value="1"/>
</dbReference>
<keyword evidence="10" id="KW-1185">Reference proteome</keyword>
<dbReference type="InterPro" id="IPR035906">
    <property type="entry name" value="MetI-like_sf"/>
</dbReference>
<dbReference type="SUPFAM" id="SSF161098">
    <property type="entry name" value="MetI-like"/>
    <property type="match status" value="1"/>
</dbReference>
<feature type="transmembrane region" description="Helical" evidence="7">
    <location>
        <begin position="182"/>
        <end position="201"/>
    </location>
</feature>
<feature type="domain" description="ABC transmembrane type-1" evidence="8">
    <location>
        <begin position="98"/>
        <end position="305"/>
    </location>
</feature>
<evidence type="ECO:0000313" key="10">
    <source>
        <dbReference type="Proteomes" id="UP001242480"/>
    </source>
</evidence>
<feature type="transmembrane region" description="Helical" evidence="7">
    <location>
        <begin position="286"/>
        <end position="312"/>
    </location>
</feature>
<dbReference type="PANTHER" id="PTHR43163:SF6">
    <property type="entry name" value="DIPEPTIDE TRANSPORT SYSTEM PERMEASE PROTEIN DPPB-RELATED"/>
    <property type="match status" value="1"/>
</dbReference>
<dbReference type="InterPro" id="IPR000515">
    <property type="entry name" value="MetI-like"/>
</dbReference>
<evidence type="ECO:0000256" key="5">
    <source>
        <dbReference type="ARBA" id="ARBA00022989"/>
    </source>
</evidence>
<reference evidence="9 10" key="1">
    <citation type="submission" date="2023-07" db="EMBL/GenBank/DDBJ databases">
        <title>Genomic Encyclopedia of Type Strains, Phase IV (KMG-IV): sequencing the most valuable type-strain genomes for metagenomic binning, comparative biology and taxonomic classification.</title>
        <authorList>
            <person name="Goeker M."/>
        </authorList>
    </citation>
    <scope>NUCLEOTIDE SEQUENCE [LARGE SCALE GENOMIC DNA]</scope>
    <source>
        <strain evidence="9 10">DSM 19619</strain>
    </source>
</reference>
<evidence type="ECO:0000256" key="7">
    <source>
        <dbReference type="RuleBase" id="RU363032"/>
    </source>
</evidence>
<keyword evidence="6 7" id="KW-0472">Membrane</keyword>
<accession>A0ABU0JBP0</accession>
<feature type="transmembrane region" description="Helical" evidence="7">
    <location>
        <begin position="102"/>
        <end position="125"/>
    </location>
</feature>
<sequence length="319" mass="33333">MLRFCLRRLAIGAAMLVALSLLVFVLLRLTPGDPADAYINPTVPMSPADVAALRTRLGLDLPLPVQYLAWLARALSGDLGFSLQRFGEPVLGLVLSRIGPTLLLMGAALGLAIVVGILAGIAGAVRRNSGTDVSLSVLALVGISSPAFLTALIGVYLFAVKLHWAPAGGMTTPGGAAGPGDVLAHLVLPALLLSIGQAAPIMRYMRASLLEVMSQDYVRTARAKGVRERWVILKHALRNALLPVVTLIGSTIGIAVGGAIFIESVFNWPGMGLLLVKAVESRDYPVIMGATLVIGACVILANLVTDIAYAAIDPRIKVA</sequence>
<keyword evidence="3" id="KW-1003">Cell membrane</keyword>
<keyword evidence="4 7" id="KW-0812">Transmembrane</keyword>
<keyword evidence="2 7" id="KW-0813">Transport</keyword>
<feature type="transmembrane region" description="Helical" evidence="7">
    <location>
        <begin position="137"/>
        <end position="162"/>
    </location>
</feature>
<gene>
    <name evidence="9" type="ORF">QO011_004723</name>
</gene>
<evidence type="ECO:0000256" key="1">
    <source>
        <dbReference type="ARBA" id="ARBA00004651"/>
    </source>
</evidence>
<evidence type="ECO:0000256" key="3">
    <source>
        <dbReference type="ARBA" id="ARBA00022475"/>
    </source>
</evidence>
<dbReference type="EMBL" id="JAUSVX010000009">
    <property type="protein sequence ID" value="MDQ0471698.1"/>
    <property type="molecule type" value="Genomic_DNA"/>
</dbReference>
<dbReference type="PROSITE" id="PS50928">
    <property type="entry name" value="ABC_TM1"/>
    <property type="match status" value="1"/>
</dbReference>
<comment type="similarity">
    <text evidence="7">Belongs to the binding-protein-dependent transport system permease family.</text>
</comment>
<protein>
    <submittedName>
        <fullName evidence="9">Peptide/nickel transport system permease protein</fullName>
    </submittedName>
</protein>
<organism evidence="9 10">
    <name type="scientific">Labrys wisconsinensis</name>
    <dbReference type="NCBI Taxonomy" id="425677"/>
    <lineage>
        <taxon>Bacteria</taxon>
        <taxon>Pseudomonadati</taxon>
        <taxon>Pseudomonadota</taxon>
        <taxon>Alphaproteobacteria</taxon>
        <taxon>Hyphomicrobiales</taxon>
        <taxon>Xanthobacteraceae</taxon>
        <taxon>Labrys</taxon>
    </lineage>
</organism>
<feature type="transmembrane region" description="Helical" evidence="7">
    <location>
        <begin position="240"/>
        <end position="266"/>
    </location>
</feature>
<name>A0ABU0JBP0_9HYPH</name>
<evidence type="ECO:0000256" key="2">
    <source>
        <dbReference type="ARBA" id="ARBA00022448"/>
    </source>
</evidence>
<dbReference type="InterPro" id="IPR045621">
    <property type="entry name" value="BPD_transp_1_N"/>
</dbReference>
<dbReference type="RefSeq" id="WP_307277292.1">
    <property type="nucleotide sequence ID" value="NZ_JAUSVX010000009.1"/>
</dbReference>
<evidence type="ECO:0000256" key="4">
    <source>
        <dbReference type="ARBA" id="ARBA00022692"/>
    </source>
</evidence>
<keyword evidence="5 7" id="KW-1133">Transmembrane helix</keyword>
<dbReference type="Pfam" id="PF19300">
    <property type="entry name" value="BPD_transp_1_N"/>
    <property type="match status" value="1"/>
</dbReference>
<dbReference type="Proteomes" id="UP001242480">
    <property type="component" value="Unassembled WGS sequence"/>
</dbReference>
<evidence type="ECO:0000259" key="8">
    <source>
        <dbReference type="PROSITE" id="PS50928"/>
    </source>
</evidence>